<evidence type="ECO:0000313" key="2">
    <source>
        <dbReference type="Proteomes" id="UP000664132"/>
    </source>
</evidence>
<dbReference type="Proteomes" id="UP000664132">
    <property type="component" value="Unassembled WGS sequence"/>
</dbReference>
<dbReference type="EMBL" id="JAFJYH010000271">
    <property type="protein sequence ID" value="KAG4414322.1"/>
    <property type="molecule type" value="Genomic_DNA"/>
</dbReference>
<comment type="caution">
    <text evidence="1">The sequence shown here is derived from an EMBL/GenBank/DDBJ whole genome shotgun (WGS) entry which is preliminary data.</text>
</comment>
<accession>A0A8H7T714</accession>
<reference evidence="1" key="1">
    <citation type="submission" date="2021-02" db="EMBL/GenBank/DDBJ databases">
        <title>Genome sequence Cadophora malorum strain M34.</title>
        <authorList>
            <person name="Stefanovic E."/>
            <person name="Vu D."/>
            <person name="Scully C."/>
            <person name="Dijksterhuis J."/>
            <person name="Roader J."/>
            <person name="Houbraken J."/>
        </authorList>
    </citation>
    <scope>NUCLEOTIDE SEQUENCE</scope>
    <source>
        <strain evidence="1">M34</strain>
    </source>
</reference>
<organism evidence="1 2">
    <name type="scientific">Cadophora malorum</name>
    <dbReference type="NCBI Taxonomy" id="108018"/>
    <lineage>
        <taxon>Eukaryota</taxon>
        <taxon>Fungi</taxon>
        <taxon>Dikarya</taxon>
        <taxon>Ascomycota</taxon>
        <taxon>Pezizomycotina</taxon>
        <taxon>Leotiomycetes</taxon>
        <taxon>Helotiales</taxon>
        <taxon>Ploettnerulaceae</taxon>
        <taxon>Cadophora</taxon>
    </lineage>
</organism>
<sequence>MTRLSEIARIADDILSAVEKHSSTGTIMGGIKTMLHQTPDFVFGMKELIETVKEVTKEAEEPGFFWGIEDFRVHGSLSTTLKALRSMTFGLFAVVSRERKLPKHVRARMLEYAGKLHFELERLVRGLETLLGARLVEYEVLLKKIKEVRAVLKKQEGIEGPSNA</sequence>
<dbReference type="OrthoDB" id="3531557at2759"/>
<protein>
    <submittedName>
        <fullName evidence="1">Uncharacterized protein</fullName>
    </submittedName>
</protein>
<proteinExistence type="predicted"/>
<keyword evidence="2" id="KW-1185">Reference proteome</keyword>
<name>A0A8H7T714_9HELO</name>
<gene>
    <name evidence="1" type="ORF">IFR04_012568</name>
</gene>
<dbReference type="AlphaFoldDB" id="A0A8H7T714"/>
<evidence type="ECO:0000313" key="1">
    <source>
        <dbReference type="EMBL" id="KAG4414322.1"/>
    </source>
</evidence>